<organism evidence="2 3">
    <name type="scientific">Rhodocytophaga aerolata</name>
    <dbReference type="NCBI Taxonomy" id="455078"/>
    <lineage>
        <taxon>Bacteria</taxon>
        <taxon>Pseudomonadati</taxon>
        <taxon>Bacteroidota</taxon>
        <taxon>Cytophagia</taxon>
        <taxon>Cytophagales</taxon>
        <taxon>Rhodocytophagaceae</taxon>
        <taxon>Rhodocytophaga</taxon>
    </lineage>
</organism>
<dbReference type="InterPro" id="IPR041289">
    <property type="entry name" value="Bact_RF_family3"/>
</dbReference>
<keyword evidence="3" id="KW-1185">Reference proteome</keyword>
<feature type="compositionally biased region" description="Basic and acidic residues" evidence="1">
    <location>
        <begin position="184"/>
        <end position="202"/>
    </location>
</feature>
<evidence type="ECO:0000256" key="1">
    <source>
        <dbReference type="SAM" id="MobiDB-lite"/>
    </source>
</evidence>
<name>A0ABT8R681_9BACT</name>
<dbReference type="Gene3D" id="3.30.1330.30">
    <property type="match status" value="1"/>
</dbReference>
<evidence type="ECO:0000313" key="2">
    <source>
        <dbReference type="EMBL" id="MDO1447606.1"/>
    </source>
</evidence>
<dbReference type="Proteomes" id="UP001168528">
    <property type="component" value="Unassembled WGS sequence"/>
</dbReference>
<protein>
    <recommendedName>
        <fullName evidence="4">Peptide chain release factor 1</fullName>
    </recommendedName>
</protein>
<comment type="caution">
    <text evidence="2">The sequence shown here is derived from an EMBL/GenBank/DDBJ whole genome shotgun (WGS) entry which is preliminary data.</text>
</comment>
<feature type="region of interest" description="Disordered" evidence="1">
    <location>
        <begin position="182"/>
        <end position="208"/>
    </location>
</feature>
<dbReference type="Pfam" id="PF18845">
    <property type="entry name" value="baeRF_family3"/>
    <property type="match status" value="1"/>
</dbReference>
<reference evidence="2" key="1">
    <citation type="submission" date="2023-07" db="EMBL/GenBank/DDBJ databases">
        <title>The genome sequence of Rhodocytophaga aerolata KACC 12507.</title>
        <authorList>
            <person name="Zhang X."/>
        </authorList>
    </citation>
    <scope>NUCLEOTIDE SEQUENCE</scope>
    <source>
        <strain evidence="2">KACC 12507</strain>
    </source>
</reference>
<evidence type="ECO:0000313" key="3">
    <source>
        <dbReference type="Proteomes" id="UP001168528"/>
    </source>
</evidence>
<dbReference type="RefSeq" id="WP_302038409.1">
    <property type="nucleotide sequence ID" value="NZ_JAUKPO010000007.1"/>
</dbReference>
<dbReference type="EMBL" id="JAUKPO010000007">
    <property type="protein sequence ID" value="MDO1447606.1"/>
    <property type="molecule type" value="Genomic_DNA"/>
</dbReference>
<accession>A0ABT8R681</accession>
<sequence length="398" mass="44566">MTNQEIQERIKVLSNQSAYPSVSILFPLAEAGRPTFNSPEHTLKVMIQETYQRLGAMEDERALESIKSKLSSIAKNMKFEEAGKSLGIFVSPEHEEVMSLPFQVDRNVFIGDNFQIRDLVKARNRLDEYIVLLLSEKKVLALRGAATQLSFVEIPGLPSDKGDPGVSGNALDTDEIITDQIDTSIERDSPSPDGLADQRAHPDQSSIAGVRNDEKTRYFMTRVDNALGKYLTEEGLRVVLVGVDRTLSHYKKFSKYTDKILGEVHGNYDFAPAPAIADLAWPVVQQKLQEEKNTLLNELENIGRNFYVGGIASVWRAAYEGRIRTLLVEENYQIRALAQDEGYSLLLDIPENSNGSDKVMEDAVDDLIELVMSRAGQIVFVNDGELEKHQRVAAICRY</sequence>
<proteinExistence type="predicted"/>
<gene>
    <name evidence="2" type="ORF">Q0590_15155</name>
</gene>
<dbReference type="InterPro" id="IPR029064">
    <property type="entry name" value="Ribosomal_eL30-like_sf"/>
</dbReference>
<evidence type="ECO:0008006" key="4">
    <source>
        <dbReference type="Google" id="ProtNLM"/>
    </source>
</evidence>